<reference evidence="2 3" key="1">
    <citation type="submission" date="2018-06" db="EMBL/GenBank/DDBJ databases">
        <title>Flavobacterium tibetense sp. nov., isolated from a wetland YonghuCo on Tibetan Plateau.</title>
        <authorList>
            <person name="Xing P."/>
            <person name="Phurbu D."/>
            <person name="Lu H."/>
        </authorList>
    </citation>
    <scope>NUCLEOTIDE SEQUENCE [LARGE SCALE GENOMIC DNA]</scope>
    <source>
        <strain evidence="2 3">YH5</strain>
    </source>
</reference>
<keyword evidence="3" id="KW-1185">Reference proteome</keyword>
<feature type="domain" description="YdhG-like" evidence="1">
    <location>
        <begin position="20"/>
        <end position="135"/>
    </location>
</feature>
<sequence length="151" mass="17286">MQSKATTVDQYIAEAPEERQVALQKLRTTILTHLPKGFEEAMGYGMAGYAVPHSIYPAGYHCTPHLPLPFMGFASQKNSINFYHMGIYADETLYNWFLAEYAKFSKNKLDIGKSCMRFKKPEDIPFDLIGELVTKISVQDWIATYESKFKK</sequence>
<organism evidence="2 3">
    <name type="scientific">Flavobacterium tibetense</name>
    <dbReference type="NCBI Taxonomy" id="2233533"/>
    <lineage>
        <taxon>Bacteria</taxon>
        <taxon>Pseudomonadati</taxon>
        <taxon>Bacteroidota</taxon>
        <taxon>Flavobacteriia</taxon>
        <taxon>Flavobacteriales</taxon>
        <taxon>Flavobacteriaceae</taxon>
        <taxon>Flavobacterium</taxon>
    </lineage>
</organism>
<proteinExistence type="predicted"/>
<dbReference type="Proteomes" id="UP000253319">
    <property type="component" value="Unassembled WGS sequence"/>
</dbReference>
<comment type="caution">
    <text evidence="2">The sequence shown here is derived from an EMBL/GenBank/DDBJ whole genome shotgun (WGS) entry which is preliminary data.</text>
</comment>
<evidence type="ECO:0000259" key="1">
    <source>
        <dbReference type="Pfam" id="PF08818"/>
    </source>
</evidence>
<dbReference type="EMBL" id="QLST01000006">
    <property type="protein sequence ID" value="RBA28581.1"/>
    <property type="molecule type" value="Genomic_DNA"/>
</dbReference>
<dbReference type="RefSeq" id="WP_113988762.1">
    <property type="nucleotide sequence ID" value="NZ_QLST01000006.1"/>
</dbReference>
<dbReference type="AlphaFoldDB" id="A0A365P270"/>
<evidence type="ECO:0000313" key="3">
    <source>
        <dbReference type="Proteomes" id="UP000253319"/>
    </source>
</evidence>
<name>A0A365P270_9FLAO</name>
<dbReference type="InterPro" id="IPR014922">
    <property type="entry name" value="YdhG-like"/>
</dbReference>
<dbReference type="OrthoDB" id="9813231at2"/>
<gene>
    <name evidence="2" type="ORF">DPN68_06080</name>
</gene>
<evidence type="ECO:0000313" key="2">
    <source>
        <dbReference type="EMBL" id="RBA28581.1"/>
    </source>
</evidence>
<accession>A0A365P270</accession>
<protein>
    <submittedName>
        <fullName evidence="2">DUF1801 domain-containing protein</fullName>
    </submittedName>
</protein>
<dbReference type="Gene3D" id="3.90.1150.200">
    <property type="match status" value="1"/>
</dbReference>
<dbReference type="SUPFAM" id="SSF159888">
    <property type="entry name" value="YdhG-like"/>
    <property type="match status" value="1"/>
</dbReference>
<dbReference type="Pfam" id="PF08818">
    <property type="entry name" value="DUF1801"/>
    <property type="match status" value="1"/>
</dbReference>